<dbReference type="EMBL" id="CP002584">
    <property type="protein sequence ID" value="ADZ76770.1"/>
    <property type="molecule type" value="Genomic_DNA"/>
</dbReference>
<sequence length="220" mass="23891">MNTKQTIAIVGATGQMGSALAKSLAGSSYRLLLMGTNQAKLQDLYHQLKKINQEVDSDWILCPVDASWEADIIVLAVPYSAEKDLAAKIAPVTTGKIVISISNPITPDFQGSLLPEHTSAAEELQALLPYSKVVKAFNTTFAANFGQPVFSDHVADCFLAGDDEAALSQTEALVKEVGFRPVIAGNLSKSRTLENMQILLMQLGIKNHYNWHAGWKILHN</sequence>
<dbReference type="InterPro" id="IPR051267">
    <property type="entry name" value="STEAP_metalloreductase"/>
</dbReference>
<dbReference type="InterPro" id="IPR028939">
    <property type="entry name" value="P5C_Rdtase_cat_N"/>
</dbReference>
<evidence type="ECO:0000256" key="1">
    <source>
        <dbReference type="ARBA" id="ARBA00023002"/>
    </source>
</evidence>
<dbReference type="InterPro" id="IPR036291">
    <property type="entry name" value="NAD(P)-bd_dom_sf"/>
</dbReference>
<dbReference type="HOGENOM" id="CLU_076368_0_2_10"/>
<dbReference type="STRING" id="743722.Sph21_0187"/>
<dbReference type="GO" id="GO:0016491">
    <property type="term" value="F:oxidoreductase activity"/>
    <property type="evidence" value="ECO:0007669"/>
    <property type="project" value="UniProtKB-KW"/>
</dbReference>
<dbReference type="eggNOG" id="COG2085">
    <property type="taxonomic scope" value="Bacteria"/>
</dbReference>
<dbReference type="PANTHER" id="PTHR14239:SF10">
    <property type="entry name" value="REDUCTASE"/>
    <property type="match status" value="1"/>
</dbReference>
<dbReference type="OrthoDB" id="663900at2"/>
<dbReference type="KEGG" id="shg:Sph21_0187"/>
<protein>
    <submittedName>
        <fullName evidence="3">NADP oxidoreductase coenzyme F420-dependent</fullName>
    </submittedName>
</protein>
<name>F4CF77_SPHS2</name>
<dbReference type="PANTHER" id="PTHR14239">
    <property type="entry name" value="DUDULIN-RELATED"/>
    <property type="match status" value="1"/>
</dbReference>
<dbReference type="SUPFAM" id="SSF51735">
    <property type="entry name" value="NAD(P)-binding Rossmann-fold domains"/>
    <property type="match status" value="1"/>
</dbReference>
<proteinExistence type="predicted"/>
<dbReference type="Pfam" id="PF03807">
    <property type="entry name" value="F420_oxidored"/>
    <property type="match status" value="1"/>
</dbReference>
<dbReference type="AlphaFoldDB" id="F4CF77"/>
<keyword evidence="1" id="KW-0560">Oxidoreductase</keyword>
<accession>F4CF77</accession>
<gene>
    <name evidence="3" type="ordered locus">Sph21_0187</name>
</gene>
<dbReference type="Gene3D" id="3.40.50.720">
    <property type="entry name" value="NAD(P)-binding Rossmann-like Domain"/>
    <property type="match status" value="1"/>
</dbReference>
<reference evidence="3" key="1">
    <citation type="submission" date="2011-03" db="EMBL/GenBank/DDBJ databases">
        <title>Complete sequence of Sphingobacterium sp. 21.</title>
        <authorList>
            <consortium name="US DOE Joint Genome Institute"/>
            <person name="Lucas S."/>
            <person name="Copeland A."/>
            <person name="Lapidus A."/>
            <person name="Cheng J.-F."/>
            <person name="Goodwin L."/>
            <person name="Pitluck S."/>
            <person name="Davenport K."/>
            <person name="Detter J.C."/>
            <person name="Han C."/>
            <person name="Tapia R."/>
            <person name="Land M."/>
            <person name="Hauser L."/>
            <person name="Kyrpides N."/>
            <person name="Ivanova N."/>
            <person name="Ovchinnikova G."/>
            <person name="Pagani I."/>
            <person name="Siebers A.K."/>
            <person name="Allgaier M."/>
            <person name="Thelen M.P."/>
            <person name="Hugenholtz P."/>
            <person name="Woyke T."/>
        </authorList>
    </citation>
    <scope>NUCLEOTIDE SEQUENCE</scope>
    <source>
        <strain evidence="3">21</strain>
    </source>
</reference>
<evidence type="ECO:0000313" key="3">
    <source>
        <dbReference type="EMBL" id="ADZ76770.1"/>
    </source>
</evidence>
<feature type="domain" description="Pyrroline-5-carboxylate reductase catalytic N-terminal" evidence="2">
    <location>
        <begin position="6"/>
        <end position="104"/>
    </location>
</feature>
<dbReference type="PATRIC" id="fig|743722.3.peg.198"/>
<evidence type="ECO:0000259" key="2">
    <source>
        <dbReference type="Pfam" id="PF03807"/>
    </source>
</evidence>
<organism evidence="3">
    <name type="scientific">Sphingobacterium sp. (strain 21)</name>
    <dbReference type="NCBI Taxonomy" id="743722"/>
    <lineage>
        <taxon>Bacteria</taxon>
        <taxon>Pseudomonadati</taxon>
        <taxon>Bacteroidota</taxon>
        <taxon>Sphingobacteriia</taxon>
        <taxon>Sphingobacteriales</taxon>
        <taxon>Sphingobacteriaceae</taxon>
        <taxon>Sphingobacterium</taxon>
    </lineage>
</organism>